<evidence type="ECO:0000256" key="4">
    <source>
        <dbReference type="ARBA" id="ARBA00022723"/>
    </source>
</evidence>
<dbReference type="SUPFAM" id="SSF50129">
    <property type="entry name" value="GroES-like"/>
    <property type="match status" value="1"/>
</dbReference>
<proteinExistence type="inferred from homology"/>
<dbReference type="OrthoDB" id="1879366at2759"/>
<accession>A0A095DB28</accession>
<dbReference type="FunFam" id="3.40.50.720:FF:000039">
    <property type="entry name" value="Alcohol dehydrogenase AdhP"/>
    <property type="match status" value="1"/>
</dbReference>
<dbReference type="InterPro" id="IPR020843">
    <property type="entry name" value="ER"/>
</dbReference>
<dbReference type="KEGG" id="cdeu:CNBG_4188"/>
<evidence type="ECO:0000256" key="7">
    <source>
        <dbReference type="ARBA" id="ARBA00023027"/>
    </source>
</evidence>
<keyword evidence="6" id="KW-0560">Oxidoreductase</keyword>
<protein>
    <recommendedName>
        <fullName evidence="3">alcohol dehydrogenase</fullName>
        <ecNumber evidence="3">1.1.1.1</ecNumber>
    </recommendedName>
</protein>
<dbReference type="VEuPathDB" id="FungiDB:CNBG_4188"/>
<dbReference type="Pfam" id="PF08240">
    <property type="entry name" value="ADH_N"/>
    <property type="match status" value="1"/>
</dbReference>
<keyword evidence="5" id="KW-0862">Zinc</keyword>
<dbReference type="SMART" id="SM00829">
    <property type="entry name" value="PKS_ER"/>
    <property type="match status" value="1"/>
</dbReference>
<keyword evidence="4" id="KW-0479">Metal-binding</keyword>
<gene>
    <name evidence="9" type="ORF">CNBG_4188</name>
</gene>
<comment type="similarity">
    <text evidence="2">Belongs to the zinc-containing alcohol dehydrogenase family.</text>
</comment>
<evidence type="ECO:0000259" key="8">
    <source>
        <dbReference type="SMART" id="SM00829"/>
    </source>
</evidence>
<dbReference type="GO" id="GO:0046872">
    <property type="term" value="F:metal ion binding"/>
    <property type="evidence" value="ECO:0007669"/>
    <property type="project" value="UniProtKB-KW"/>
</dbReference>
<dbReference type="GO" id="GO:0005737">
    <property type="term" value="C:cytoplasm"/>
    <property type="evidence" value="ECO:0007669"/>
    <property type="project" value="TreeGrafter"/>
</dbReference>
<evidence type="ECO:0000256" key="6">
    <source>
        <dbReference type="ARBA" id="ARBA00023002"/>
    </source>
</evidence>
<dbReference type="EC" id="1.1.1.1" evidence="3"/>
<dbReference type="HOGENOM" id="CLU_026673_20_1_1"/>
<keyword evidence="10" id="KW-1185">Reference proteome</keyword>
<dbReference type="InterPro" id="IPR013154">
    <property type="entry name" value="ADH-like_N"/>
</dbReference>
<dbReference type="InterPro" id="IPR013149">
    <property type="entry name" value="ADH-like_C"/>
</dbReference>
<dbReference type="AlphaFoldDB" id="A0A095DB28"/>
<dbReference type="STRING" id="294750.A0A095DB28"/>
<evidence type="ECO:0000256" key="5">
    <source>
        <dbReference type="ARBA" id="ARBA00022833"/>
    </source>
</evidence>
<reference evidence="9 10" key="1">
    <citation type="journal article" date="2011" name="MBio">
        <title>Genome variation in Cryptococcus gattii, an emerging pathogen of immunocompetent hosts.</title>
        <authorList>
            <person name="D'Souza C.A."/>
            <person name="Kronstad J.W."/>
            <person name="Taylor G."/>
            <person name="Warren R."/>
            <person name="Yuen M."/>
            <person name="Hu G."/>
            <person name="Jung W.H."/>
            <person name="Sham A."/>
            <person name="Kidd S.E."/>
            <person name="Tangen K."/>
            <person name="Lee N."/>
            <person name="Zeilmaker T."/>
            <person name="Sawkins J."/>
            <person name="McVicker G."/>
            <person name="Shah S."/>
            <person name="Gnerre S."/>
            <person name="Griggs A."/>
            <person name="Zeng Q."/>
            <person name="Bartlett K."/>
            <person name="Li W."/>
            <person name="Wang X."/>
            <person name="Heitman J."/>
            <person name="Stajich J.E."/>
            <person name="Fraser J.A."/>
            <person name="Meyer W."/>
            <person name="Carter D."/>
            <person name="Schein J."/>
            <person name="Krzywinski M."/>
            <person name="Kwon-Chung K.J."/>
            <person name="Varma A."/>
            <person name="Wang J."/>
            <person name="Brunham R."/>
            <person name="Fyfe M."/>
            <person name="Ouellette B.F."/>
            <person name="Siddiqui A."/>
            <person name="Marra M."/>
            <person name="Jones S."/>
            <person name="Holt R."/>
            <person name="Birren B.W."/>
            <person name="Galagan J.E."/>
            <person name="Cuomo C.A."/>
        </authorList>
    </citation>
    <scope>NUCLEOTIDE SEQUENCE [LARGE SCALE GENOMIC DNA]</scope>
    <source>
        <strain evidence="9 10">R265</strain>
    </source>
</reference>
<dbReference type="Gene3D" id="3.90.180.10">
    <property type="entry name" value="Medium-chain alcohol dehydrogenases, catalytic domain"/>
    <property type="match status" value="1"/>
</dbReference>
<name>A0A095DB28_CRYD2</name>
<dbReference type="InterPro" id="IPR036291">
    <property type="entry name" value="NAD(P)-bd_dom_sf"/>
</dbReference>
<evidence type="ECO:0000256" key="2">
    <source>
        <dbReference type="ARBA" id="ARBA00008072"/>
    </source>
</evidence>
<sequence length="361" mass="37685">MTTLQGVSIPKTQTVAVVPSVGTAIKIDNQAKVVQAEELKPGQCLVKISHTGVCHTDLHAKQGDWPVPPMNPLIGGHEGVGHIVAIGANTVNSPVKLGDRVGIKWLANSCLTCEPCRRGFEMNCDHAELSGYTVDGTFAEYVVSFVNHVTPIPPSLDSAGAASILCAGVTSYKALKVSNTKVGDWVALPGAGGGLGHLAVQYAKAMGLKVVAIDTGAAKEKLVKSLGADAWVDFKTTKDLVADVKAATGGEGPAAAVVTASHKAGYTQAIDYLKPSGTLVAVGLPNAEMGANIFWTVFKSIRIQGSYVGNRQDAIEALQLVEDGKVKVIFEQKPLADLKAVYEGLEEGKIAGRVVLQVANE</sequence>
<comment type="cofactor">
    <cofactor evidence="1">
        <name>Zn(2+)</name>
        <dbReference type="ChEBI" id="CHEBI:29105"/>
    </cofactor>
</comment>
<dbReference type="InterPro" id="IPR011032">
    <property type="entry name" value="GroES-like_sf"/>
</dbReference>
<reference evidence="9 10" key="2">
    <citation type="journal article" date="2018" name="Proc. Natl. Acad. Sci.">
        <title>RNAi is a critical determinant of centromere evolution in closely related fungi.</title>
        <authorList>
            <person name="Yadav V."/>
            <person name="Sun S."/>
            <person name="Billmyre R.B."/>
            <person name="Thimmappa B.C."/>
            <person name="Shea T."/>
            <person name="Lintner R."/>
            <person name="Bakkeren G."/>
            <person name="Cuomo C.A."/>
            <person name="Heitman J."/>
            <person name="Sanyal K."/>
        </authorList>
    </citation>
    <scope>NUCLEOTIDE SEQUENCE [LARGE SCALE GENOMIC DNA]</scope>
    <source>
        <strain evidence="9 10">R265</strain>
    </source>
</reference>
<dbReference type="GeneID" id="88180419"/>
<dbReference type="PANTHER" id="PTHR42940:SF3">
    <property type="entry name" value="ALCOHOL DEHYDROGENASE 1-RELATED"/>
    <property type="match status" value="1"/>
</dbReference>
<dbReference type="CDD" id="cd08297">
    <property type="entry name" value="CAD3"/>
    <property type="match status" value="1"/>
</dbReference>
<feature type="domain" description="Enoyl reductase (ER)" evidence="8">
    <location>
        <begin position="22"/>
        <end position="356"/>
    </location>
</feature>
<dbReference type="PANTHER" id="PTHR42940">
    <property type="entry name" value="ALCOHOL DEHYDROGENASE 1-RELATED"/>
    <property type="match status" value="1"/>
</dbReference>
<dbReference type="OMA" id="YKGLKMT"/>
<evidence type="ECO:0000256" key="1">
    <source>
        <dbReference type="ARBA" id="ARBA00001947"/>
    </source>
</evidence>
<evidence type="ECO:0000313" key="10">
    <source>
        <dbReference type="Proteomes" id="UP000029445"/>
    </source>
</evidence>
<dbReference type="EMBL" id="CP025764">
    <property type="protein sequence ID" value="KGB78101.1"/>
    <property type="molecule type" value="Genomic_DNA"/>
</dbReference>
<dbReference type="Gene3D" id="3.40.50.720">
    <property type="entry name" value="NAD(P)-binding Rossmann-like Domain"/>
    <property type="match status" value="1"/>
</dbReference>
<dbReference type="RefSeq" id="XP_062883871.1">
    <property type="nucleotide sequence ID" value="XM_063028144.1"/>
</dbReference>
<evidence type="ECO:0000313" key="9">
    <source>
        <dbReference type="EMBL" id="KGB78101.1"/>
    </source>
</evidence>
<keyword evidence="7" id="KW-0520">NAD</keyword>
<dbReference type="Pfam" id="PF00107">
    <property type="entry name" value="ADH_zinc_N"/>
    <property type="match status" value="1"/>
</dbReference>
<dbReference type="Proteomes" id="UP000029445">
    <property type="component" value="Chromosome 6"/>
</dbReference>
<organism evidence="9 10">
    <name type="scientific">Cryptococcus deuterogattii (strain R265)</name>
    <name type="common">Cryptococcus gattii VGII (strain R265)</name>
    <dbReference type="NCBI Taxonomy" id="294750"/>
    <lineage>
        <taxon>Eukaryota</taxon>
        <taxon>Fungi</taxon>
        <taxon>Dikarya</taxon>
        <taxon>Basidiomycota</taxon>
        <taxon>Agaricomycotina</taxon>
        <taxon>Tremellomycetes</taxon>
        <taxon>Tremellales</taxon>
        <taxon>Cryptococcaceae</taxon>
        <taxon>Cryptococcus</taxon>
        <taxon>Cryptococcus gattii species complex</taxon>
    </lineage>
</organism>
<dbReference type="SUPFAM" id="SSF51735">
    <property type="entry name" value="NAD(P)-binding Rossmann-fold domains"/>
    <property type="match status" value="1"/>
</dbReference>
<dbReference type="GO" id="GO:0004022">
    <property type="term" value="F:alcohol dehydrogenase (NAD+) activity"/>
    <property type="evidence" value="ECO:0007669"/>
    <property type="project" value="UniProtKB-EC"/>
</dbReference>
<evidence type="ECO:0000256" key="3">
    <source>
        <dbReference type="ARBA" id="ARBA00013190"/>
    </source>
</evidence>